<dbReference type="PANTHER" id="PTHR10174:SF224">
    <property type="entry name" value="RETINOL-BINDING PROTEIN PINTA"/>
    <property type="match status" value="1"/>
</dbReference>
<organism evidence="3 4">
    <name type="scientific">Hyalella azteca</name>
    <name type="common">Amphipod</name>
    <dbReference type="NCBI Taxonomy" id="294128"/>
    <lineage>
        <taxon>Eukaryota</taxon>
        <taxon>Metazoa</taxon>
        <taxon>Ecdysozoa</taxon>
        <taxon>Arthropoda</taxon>
        <taxon>Crustacea</taxon>
        <taxon>Multicrustacea</taxon>
        <taxon>Malacostraca</taxon>
        <taxon>Eumalacostraca</taxon>
        <taxon>Peracarida</taxon>
        <taxon>Amphipoda</taxon>
        <taxon>Senticaudata</taxon>
        <taxon>Talitrida</taxon>
        <taxon>Talitroidea</taxon>
        <taxon>Hyalellidae</taxon>
        <taxon>Hyalella</taxon>
    </lineage>
</organism>
<dbReference type="GO" id="GO:1902936">
    <property type="term" value="F:phosphatidylinositol bisphosphate binding"/>
    <property type="evidence" value="ECO:0007669"/>
    <property type="project" value="TreeGrafter"/>
</dbReference>
<dbReference type="InterPro" id="IPR036865">
    <property type="entry name" value="CRAL-TRIO_dom_sf"/>
</dbReference>
<dbReference type="RefSeq" id="XP_018027683.1">
    <property type="nucleotide sequence ID" value="XM_018172194.2"/>
</dbReference>
<dbReference type="Gene3D" id="3.40.525.10">
    <property type="entry name" value="CRAL-TRIO lipid binding domain"/>
    <property type="match status" value="1"/>
</dbReference>
<dbReference type="GO" id="GO:0016020">
    <property type="term" value="C:membrane"/>
    <property type="evidence" value="ECO:0007669"/>
    <property type="project" value="TreeGrafter"/>
</dbReference>
<feature type="region of interest" description="Disordered" evidence="1">
    <location>
        <begin position="284"/>
        <end position="314"/>
    </location>
</feature>
<dbReference type="SMART" id="SM00516">
    <property type="entry name" value="SEC14"/>
    <property type="match status" value="1"/>
</dbReference>
<gene>
    <name evidence="4" type="primary">LOC108682934</name>
</gene>
<evidence type="ECO:0000259" key="2">
    <source>
        <dbReference type="PROSITE" id="PS50191"/>
    </source>
</evidence>
<evidence type="ECO:0000313" key="4">
    <source>
        <dbReference type="RefSeq" id="XP_018027683.1"/>
    </source>
</evidence>
<accession>A0A8B7PNA6</accession>
<evidence type="ECO:0000256" key="1">
    <source>
        <dbReference type="SAM" id="MobiDB-lite"/>
    </source>
</evidence>
<dbReference type="Gene3D" id="1.20.5.1200">
    <property type="entry name" value="Alpha-tocopherol transfer"/>
    <property type="match status" value="1"/>
</dbReference>
<sequence length="314" mass="36445">MPEKYEKYVCTLSPELQQQAKDELNEDPARRQEDIDAIRKWLKKQPHINARMDDWNILRFLRGCKFSLERTKEKMDMFYTCKTAVPEWFANRDPDEPKMRELLQMGLFLPLPDLDPQGRQIVIIRTCGHDPHTTGIEKVFKATHMISDIMCDEIETLSITGFTQILDMAGGSLAHNLQMTPAVAKKAMTVWQDGYPMRPKALHYINTPAAFDTVFNIFKSFMKEKMKKRIHIHGSDLSSLHKHIPPSLLPKEYGGTNGTVEDITRHWLKRVEARKQWLKEDEQYKVDESKRPGKPKTSSDLFGIEGSFRQLNVD</sequence>
<name>A0A8B7PNA6_HYAAZ</name>
<dbReference type="OMA" id="ICVWIRL"/>
<dbReference type="Pfam" id="PF00650">
    <property type="entry name" value="CRAL_TRIO"/>
    <property type="match status" value="1"/>
</dbReference>
<dbReference type="Proteomes" id="UP000694843">
    <property type="component" value="Unplaced"/>
</dbReference>
<dbReference type="InterPro" id="IPR036273">
    <property type="entry name" value="CRAL/TRIO_N_dom_sf"/>
</dbReference>
<reference evidence="4" key="1">
    <citation type="submission" date="2025-08" db="UniProtKB">
        <authorList>
            <consortium name="RefSeq"/>
        </authorList>
    </citation>
    <scope>IDENTIFICATION</scope>
    <source>
        <tissue evidence="4">Whole organism</tissue>
    </source>
</reference>
<dbReference type="PANTHER" id="PTHR10174">
    <property type="entry name" value="ALPHA-TOCOPHEROL TRANSFER PROTEIN-RELATED"/>
    <property type="match status" value="1"/>
</dbReference>
<dbReference type="Gene3D" id="1.10.8.20">
    <property type="entry name" value="N-terminal domain of phosphatidylinositol transfer protein sec14p"/>
    <property type="match status" value="1"/>
</dbReference>
<dbReference type="SUPFAM" id="SSF52087">
    <property type="entry name" value="CRAL/TRIO domain"/>
    <property type="match status" value="1"/>
</dbReference>
<dbReference type="SMART" id="SM01100">
    <property type="entry name" value="CRAL_TRIO_N"/>
    <property type="match status" value="1"/>
</dbReference>
<dbReference type="SUPFAM" id="SSF46938">
    <property type="entry name" value="CRAL/TRIO N-terminal domain"/>
    <property type="match status" value="1"/>
</dbReference>
<dbReference type="CDD" id="cd00170">
    <property type="entry name" value="SEC14"/>
    <property type="match status" value="1"/>
</dbReference>
<dbReference type="OrthoDB" id="6682367at2759"/>
<protein>
    <submittedName>
        <fullName evidence="4">Alpha-tocopherol transfer protein-like isoform X2</fullName>
    </submittedName>
</protein>
<dbReference type="PROSITE" id="PS50191">
    <property type="entry name" value="CRAL_TRIO"/>
    <property type="match status" value="1"/>
</dbReference>
<dbReference type="InterPro" id="IPR011074">
    <property type="entry name" value="CRAL/TRIO_N_dom"/>
</dbReference>
<proteinExistence type="predicted"/>
<dbReference type="AlphaFoldDB" id="A0A8B7PNA6"/>
<dbReference type="PRINTS" id="PR00180">
    <property type="entry name" value="CRETINALDHBP"/>
</dbReference>
<evidence type="ECO:0000313" key="3">
    <source>
        <dbReference type="Proteomes" id="UP000694843"/>
    </source>
</evidence>
<keyword evidence="3" id="KW-1185">Reference proteome</keyword>
<dbReference type="GeneID" id="108682934"/>
<dbReference type="InterPro" id="IPR001251">
    <property type="entry name" value="CRAL-TRIO_dom"/>
</dbReference>
<feature type="domain" description="CRAL-TRIO" evidence="2">
    <location>
        <begin position="96"/>
        <end position="261"/>
    </location>
</feature>